<organism evidence="1 2">
    <name type="scientific">Sulfuritalea hydrogenivorans sk43H</name>
    <dbReference type="NCBI Taxonomy" id="1223802"/>
    <lineage>
        <taxon>Bacteria</taxon>
        <taxon>Pseudomonadati</taxon>
        <taxon>Pseudomonadota</taxon>
        <taxon>Betaproteobacteria</taxon>
        <taxon>Nitrosomonadales</taxon>
        <taxon>Sterolibacteriaceae</taxon>
        <taxon>Sulfuritalea</taxon>
    </lineage>
</organism>
<dbReference type="KEGG" id="shd:SUTH_02142"/>
<name>W0SG72_9PROT</name>
<evidence type="ECO:0000313" key="1">
    <source>
        <dbReference type="EMBL" id="BAO29932.1"/>
    </source>
</evidence>
<protein>
    <recommendedName>
        <fullName evidence="3">Regulatory protein, RpfE type</fullName>
    </recommendedName>
</protein>
<dbReference type="RefSeq" id="WP_052473534.1">
    <property type="nucleotide sequence ID" value="NZ_AP012547.1"/>
</dbReference>
<reference evidence="1 2" key="1">
    <citation type="journal article" date="2014" name="Syst. Appl. Microbiol.">
        <title>Complete genomes of freshwater sulfur oxidizers Sulfuricella denitrificans skB26 and Sulfuritalea hydrogenivorans sk43H: genetic insights into the sulfur oxidation pathway of betaproteobacteria.</title>
        <authorList>
            <person name="Watanabe T."/>
            <person name="Kojima H."/>
            <person name="Fukui M."/>
        </authorList>
    </citation>
    <scope>NUCLEOTIDE SEQUENCE [LARGE SCALE GENOMIC DNA]</scope>
    <source>
        <strain evidence="1">DSM22779</strain>
    </source>
</reference>
<proteinExistence type="predicted"/>
<evidence type="ECO:0000313" key="2">
    <source>
        <dbReference type="Proteomes" id="UP000031637"/>
    </source>
</evidence>
<dbReference type="InterPro" id="IPR016631">
    <property type="entry name" value="Regulatory_RpfE"/>
</dbReference>
<dbReference type="Proteomes" id="UP000031637">
    <property type="component" value="Chromosome"/>
</dbReference>
<dbReference type="EMBL" id="AP012547">
    <property type="protein sequence ID" value="BAO29932.1"/>
    <property type="molecule type" value="Genomic_DNA"/>
</dbReference>
<dbReference type="OrthoDB" id="5295974at2"/>
<dbReference type="PIRSF" id="PIRSF015283">
    <property type="entry name" value="Regulatory_RpfE"/>
    <property type="match status" value="1"/>
</dbReference>
<dbReference type="AlphaFoldDB" id="W0SG72"/>
<dbReference type="HOGENOM" id="CLU_037503_0_0_4"/>
<keyword evidence="2" id="KW-1185">Reference proteome</keyword>
<gene>
    <name evidence="1" type="ORF">SUTH_02142</name>
</gene>
<accession>W0SG72</accession>
<evidence type="ECO:0008006" key="3">
    <source>
        <dbReference type="Google" id="ProtNLM"/>
    </source>
</evidence>
<sequence length="332" mass="35665">MLTLIVPGLIWTRQALADLTCDLPLPAFATLLGRGRLTRRPPHGTAATLAELSGLRAPLPAAALRRLALRQHPGESDWLCLDPVRLRFHERHLIVDDPRQLDLGDDEAAALAVSLAPTFAALGQLEVLAAGSWNLRLSAGAPDFQALSEAAGRAAAPLPLTPAYAAWRQAINEAQMVLHDHPVNRAREAAGRPLVNSLWPWGGGALPQSGNSPHDAIWSDDPVAQGIARLLQVDCGELPVGFCRTTARAPLAVFDALEQPARVGDALVWRDQLTRFESAWLAPALDALRNGQLDSLRLVAPGELAAAELRVSRGDLWKFWRKPGALTDLAAA</sequence>
<dbReference type="STRING" id="1223802.SUTH_02142"/>